<dbReference type="Pfam" id="PF02801">
    <property type="entry name" value="Ketoacyl-synt_C"/>
    <property type="match status" value="1"/>
</dbReference>
<dbReference type="Pfam" id="PF00109">
    <property type="entry name" value="ketoacyl-synt"/>
    <property type="match status" value="1"/>
</dbReference>
<dbReference type="InterPro" id="IPR020841">
    <property type="entry name" value="PKS_Beta-ketoAc_synthase_dom"/>
</dbReference>
<comment type="caution">
    <text evidence="7">The sequence shown here is derived from an EMBL/GenBank/DDBJ whole genome shotgun (WGS) entry which is preliminary data.</text>
</comment>
<keyword evidence="8" id="KW-1185">Reference proteome</keyword>
<dbReference type="InterPro" id="IPR014030">
    <property type="entry name" value="Ketoacyl_synth_N"/>
</dbReference>
<keyword evidence="1" id="KW-0596">Phosphopantetheine</keyword>
<accession>A0ABP0N9H9</accession>
<evidence type="ECO:0000256" key="3">
    <source>
        <dbReference type="RuleBase" id="RU003694"/>
    </source>
</evidence>
<dbReference type="InterPro" id="IPR050091">
    <property type="entry name" value="PKS_NRPS_Biosynth_Enz"/>
</dbReference>
<keyword evidence="2" id="KW-0597">Phosphoprotein</keyword>
<keyword evidence="4" id="KW-0175">Coiled coil</keyword>
<feature type="compositionally biased region" description="Basic residues" evidence="5">
    <location>
        <begin position="1164"/>
        <end position="1178"/>
    </location>
</feature>
<dbReference type="SMART" id="SM00825">
    <property type="entry name" value="PKS_KS"/>
    <property type="match status" value="1"/>
</dbReference>
<dbReference type="Gene3D" id="3.40.47.10">
    <property type="match status" value="1"/>
</dbReference>
<dbReference type="CDD" id="cd00833">
    <property type="entry name" value="PKS"/>
    <property type="match status" value="1"/>
</dbReference>
<keyword evidence="3" id="KW-0808">Transferase</keyword>
<feature type="coiled-coil region" evidence="4">
    <location>
        <begin position="1316"/>
        <end position="1357"/>
    </location>
</feature>
<dbReference type="SUPFAM" id="SSF53901">
    <property type="entry name" value="Thiolase-like"/>
    <property type="match status" value="2"/>
</dbReference>
<dbReference type="EMBL" id="CAXAMN010021518">
    <property type="protein sequence ID" value="CAK9060450.1"/>
    <property type="molecule type" value="Genomic_DNA"/>
</dbReference>
<proteinExistence type="inferred from homology"/>
<name>A0ABP0N9H9_9DINO</name>
<dbReference type="Proteomes" id="UP001642484">
    <property type="component" value="Unassembled WGS sequence"/>
</dbReference>
<evidence type="ECO:0000256" key="4">
    <source>
        <dbReference type="SAM" id="Coils"/>
    </source>
</evidence>
<dbReference type="PANTHER" id="PTHR43775:SF37">
    <property type="entry name" value="SI:DKEY-61P9.11"/>
    <property type="match status" value="1"/>
</dbReference>
<evidence type="ECO:0000256" key="5">
    <source>
        <dbReference type="SAM" id="MobiDB-lite"/>
    </source>
</evidence>
<evidence type="ECO:0000256" key="2">
    <source>
        <dbReference type="ARBA" id="ARBA00022553"/>
    </source>
</evidence>
<dbReference type="PANTHER" id="PTHR43775">
    <property type="entry name" value="FATTY ACID SYNTHASE"/>
    <property type="match status" value="1"/>
</dbReference>
<evidence type="ECO:0000256" key="1">
    <source>
        <dbReference type="ARBA" id="ARBA00022450"/>
    </source>
</evidence>
<comment type="similarity">
    <text evidence="3">Belongs to the thiolase-like superfamily. Beta-ketoacyl-ACP synthases family.</text>
</comment>
<gene>
    <name evidence="7" type="ORF">CCMP2556_LOCUS29735</name>
</gene>
<feature type="domain" description="Ketosynthase family 3 (KS3)" evidence="6">
    <location>
        <begin position="297"/>
        <end position="734"/>
    </location>
</feature>
<organism evidence="7 8">
    <name type="scientific">Durusdinium trenchii</name>
    <dbReference type="NCBI Taxonomy" id="1381693"/>
    <lineage>
        <taxon>Eukaryota</taxon>
        <taxon>Sar</taxon>
        <taxon>Alveolata</taxon>
        <taxon>Dinophyceae</taxon>
        <taxon>Suessiales</taxon>
        <taxon>Symbiodiniaceae</taxon>
        <taxon>Durusdinium</taxon>
    </lineage>
</organism>
<dbReference type="InterPro" id="IPR016039">
    <property type="entry name" value="Thiolase-like"/>
</dbReference>
<evidence type="ECO:0000313" key="7">
    <source>
        <dbReference type="EMBL" id="CAK9060450.1"/>
    </source>
</evidence>
<evidence type="ECO:0000313" key="8">
    <source>
        <dbReference type="Proteomes" id="UP001642484"/>
    </source>
</evidence>
<evidence type="ECO:0000259" key="6">
    <source>
        <dbReference type="PROSITE" id="PS52004"/>
    </source>
</evidence>
<dbReference type="InterPro" id="IPR014031">
    <property type="entry name" value="Ketoacyl_synth_C"/>
</dbReference>
<reference evidence="7 8" key="1">
    <citation type="submission" date="2024-02" db="EMBL/GenBank/DDBJ databases">
        <authorList>
            <person name="Chen Y."/>
            <person name="Shah S."/>
            <person name="Dougan E. K."/>
            <person name="Thang M."/>
            <person name="Chan C."/>
        </authorList>
    </citation>
    <scope>NUCLEOTIDE SEQUENCE [LARGE SCALE GENOMIC DNA]</scope>
</reference>
<dbReference type="NCBIfam" id="TIGR04556">
    <property type="entry name" value="PKS_assoc"/>
    <property type="match status" value="1"/>
</dbReference>
<dbReference type="PROSITE" id="PS52004">
    <property type="entry name" value="KS3_2"/>
    <property type="match status" value="1"/>
</dbReference>
<dbReference type="InterPro" id="IPR030834">
    <property type="entry name" value="PKS_assoc_dom"/>
</dbReference>
<protein>
    <recommendedName>
        <fullName evidence="6">Ketosynthase family 3 (KS3) domain-containing protein</fullName>
    </recommendedName>
</protein>
<feature type="region of interest" description="Disordered" evidence="5">
    <location>
        <begin position="1159"/>
        <end position="1184"/>
    </location>
</feature>
<sequence>MIIRCSWDIPRSVCSCRAMRDARFSAVRLVADSPDAERDASAEEVAASLTVQGFCLIDAGFKQKEKQAVLLAVRDEAKALEQDFYRPEELVFSGLFGDEGSARICPLNDREELKEGLKALDQEMTDLAQVTAPFLSFKMGLQIASRARAVLHETGPLEGRIQKLTEDEAYAWLSEFRFGRVMCIFCIGPGSGDFELQPYEAHTKAIKVPSNPGTVLLVRSDQIRVRHLCRTRSFLLSSQFQASAATNARLAPNPCTGKLQAWLDSRLKVLKQQETEDRRADLPRHLRLIMNRQTFKGQYMAVRGLASRVAPCWGAETFWCGAASGLDAMLQVPLMRWDHEKCYDPDENGWRLYKTFSQHLSFVEGVDLFDNKMFGITPAESKIMDPQQRVVLEVGYEALFSAGYKKGRIMNSLGGMYLGYGTGNSDFGHVERAGDSAAEGSFGATGGSAAITANRFSFCLGMKGPSLAVDAEDASGLLSVHMGCEALHSKGRSTANEFSLCGGIKLNLAFFYWPQRQAAGWLSKTGRCLTFDQNADGWVHGDAAVNVVVKTLSDQVDGQLQVKESEPYLASLCGSAVRHTGFNASLAAPHGPTEQEVISTAVYAAGLTGVDIDACEMYGIANTLADPVEVNSLCRVLRLADDDDAPLLLRASKTGIGNAMHSGSAVSLMQAILTSIAGSIGPNLHLYQSNPHLELFELPSQIVSEVVPYRMTSTFVNSFARGFGGTNVSLVSFASKDAKILPEPDAPLPLNEQLTFWPGGGGELNHEAMPERSFDLVGSFSDWQPVPMQKESEGIYSYVLILGENRWEVFQIWLDGDPYRCLFPEQHKAASKSHVLGPEAKATSCWLLDGRPEGELRLRIKGSVAGRTAEGRGRVGSRWRVRLQMRGKWRMVDWERLNEPLASKEELPLSSYFVTADFNGWGLEQMQLQEDGSWRLEVHLIRPGGSFQILRNRDPDQTMYPVEGEPRGPDDLSEGRCWTMKGSPKELFSITLRRQVSDGLETRKEVHIERLGEKELDEEQICSLRRLRLSAFGTWEPGARLRELVWTGSCYHFFVRLGVNARESFQLLQDFSWHHVIHPSVANARPSLEHSVLGPKAGDRGLNWTIGLDGYEKPGDIFEVQVFGELRVERVRWHRLAPRTSAATIRHAEETGFTASEVHAQLGGRRRERRTERHRHGTPRTESHLRCNTWREGAYRNRHQMLRKGVPDSREMPERVTWMVDKIYRTASEEHERCRKFLKALAILSVVLRECLEETLMRKLNRIGHQVQQARPDAFRLGKSGAEVATEKVELGNRFKWLSGTLHLFVRKCHDSLSDVDELEKKVDAFLDELTKAVQELQTLLEELQDFFQQIEAMKSHVEDESCRSRLESWQMKLIEIIKEELLTLGSTQRVLKLDSVGLPATSSSFQVISRFIQTERRSSEPDMSRVRHVPKVVRQARPQRRQVEEFVDIPVPQQVEEVVQVKKLIPQERVLTRPVEQILEIVVPMIHEEVVLVPKVLRTERRVWPVEEIVDVPVPQIKEEVVHVRKEVVQERIIHQPVHIPVEVPVPLGEEEVVKVPKIVQKTRKKQVEVEQVVDVPVRQVQEELLVTPVLIQKERLVHRPVQQIIEIPAPQLVEEEVPVPCVVEQEDVNFRMVEQIVPVHRPQIVEKLVEVPKVQLEEKIIQVPMIQRNWVDTVKKQHVQVVETERPKTLQKLVKRRKPILQEKIVQVPKIVQEAVPVKKVLQREVEVPTVQWEERFVDVPVQKENFIKVPKTVERTVEVPQVEYVDEEVQVPVQRHRQVPVPVPMQRSVEVPEIQYIDKFIEVPVQKPVMLPQVQKVQKVVEVPKIDYEDHPVQVPIQKQRHVAVPQVVQKTVEVPEIVYQDRVVEIPVHKHIAVPKVVKSRKTVEVEQIEWVDEIVPVPVQRHRLVPTATKQSRQIHVPQVQHVDRFVDVAVPVHKPVPQIQRVQKQVSVPQICPIRKEVDVPIVKHVEVEDVQYVEKYVEVPQVQVVEKVVEVPQMESLQGRELHEYVQMPPERRQAPREYASVEEVGEDLPLEIAVPIYEQREGVVHVEQKAMGTFPASGDFPLASQAVALASPRGGGSQAGCGAPFTSQAGSPFSPEAFPSRHMASEISQISQVAPFGVPASPASGSRVPQAFASQPQMASDISQISQVRPFGTAGCGACSATPGASPAERLASELSQISQVTPFGALPPTAGLSSGGLFEAPATTSLPPTVPPSPVPTHGAGSVDADLGTWHTRWSNTTGHLGHLGLRSTPGPKWGLGDW</sequence>